<comment type="caution">
    <text evidence="5">The sequence shown here is derived from an EMBL/GenBank/DDBJ whole genome shotgun (WGS) entry which is preliminary data.</text>
</comment>
<dbReference type="Pfam" id="PF13458">
    <property type="entry name" value="Peripla_BP_6"/>
    <property type="match status" value="1"/>
</dbReference>
<feature type="signal peptide" evidence="3">
    <location>
        <begin position="1"/>
        <end position="19"/>
    </location>
</feature>
<dbReference type="EMBL" id="JAGYPE020000001">
    <property type="protein sequence ID" value="MCH6263947.1"/>
    <property type="molecule type" value="Genomic_DNA"/>
</dbReference>
<reference evidence="5" key="1">
    <citation type="submission" date="2021-05" db="EMBL/GenBank/DDBJ databases">
        <title>Novel Bacillus species.</title>
        <authorList>
            <person name="Liu G."/>
        </authorList>
    </citation>
    <scope>NUCLEOTIDE SEQUENCE</scope>
    <source>
        <strain evidence="5 7">FJAT-50051</strain>
    </source>
</reference>
<dbReference type="InterPro" id="IPR028082">
    <property type="entry name" value="Peripla_BP_I"/>
</dbReference>
<protein>
    <submittedName>
        <fullName evidence="5">ABC transporter substrate-binding protein</fullName>
    </submittedName>
</protein>
<dbReference type="Gene3D" id="3.40.50.2300">
    <property type="match status" value="2"/>
</dbReference>
<evidence type="ECO:0000256" key="2">
    <source>
        <dbReference type="ARBA" id="ARBA00022729"/>
    </source>
</evidence>
<evidence type="ECO:0000313" key="6">
    <source>
        <dbReference type="EMBL" id="MCH6263947.1"/>
    </source>
</evidence>
<evidence type="ECO:0000313" key="5">
    <source>
        <dbReference type="EMBL" id="MBS4180362.1"/>
    </source>
</evidence>
<comment type="similarity">
    <text evidence="1">Belongs to the leucine-binding protein family.</text>
</comment>
<keyword evidence="7" id="KW-1185">Reference proteome</keyword>
<dbReference type="PANTHER" id="PTHR47235:SF1">
    <property type="entry name" value="BLR6548 PROTEIN"/>
    <property type="match status" value="1"/>
</dbReference>
<gene>
    <name evidence="6" type="ORF">KHB02_000215</name>
    <name evidence="5" type="ORF">KHB02_03045</name>
</gene>
<feature type="chain" id="PRO_5044697213" evidence="3">
    <location>
        <begin position="20"/>
        <end position="420"/>
    </location>
</feature>
<evidence type="ECO:0000313" key="7">
    <source>
        <dbReference type="Proteomes" id="UP000677265"/>
    </source>
</evidence>
<dbReference type="EMBL" id="JAGYPE010000001">
    <property type="protein sequence ID" value="MBS4180362.1"/>
    <property type="molecule type" value="Genomic_DNA"/>
</dbReference>
<sequence>MVKKGFTVFTAFMMVFLLAACSGEKTSSNNATVGKDSNELAQGVTKNEILVGHSAPQTGPVAVYDTFRKGMDTYFQYINEKGGVNGRKIKLIAYDDQYQPTKASQNAKKLVEEDKVFAVIGNQGSAANLAAKDYYINKGVPVILPGTGLKGFVDPPVKNWMGATMMNYEVEAQIMLNYAVNELGAKKIAIAYQNDDFGKAPYNKIKEMIKTYPGVELVAEVTYLPADTEFSAQAQKLQQAKPDTIFNFGVMSPVVNLKKAMYKIGLDKANYIVSSIAGGDTHAFQLAGGDVWEGTYSGGILISLDDENNEKIKLFKERFKKSYPNEQATNFVESGWSAGQVFVEALKRTGDNLTWDNFLKSFNSFDNWDGSMYAGVSFSDKNHYGITKMYMTKAENGKIQQISDSIEFDPETGKISLPKK</sequence>
<dbReference type="RefSeq" id="WP_213140356.1">
    <property type="nucleotide sequence ID" value="NZ_JAGYPE020000001.1"/>
</dbReference>
<dbReference type="InterPro" id="IPR028081">
    <property type="entry name" value="Leu-bd"/>
</dbReference>
<dbReference type="PROSITE" id="PS51257">
    <property type="entry name" value="PROKAR_LIPOPROTEIN"/>
    <property type="match status" value="1"/>
</dbReference>
<evidence type="ECO:0000256" key="3">
    <source>
        <dbReference type="SAM" id="SignalP"/>
    </source>
</evidence>
<evidence type="ECO:0000256" key="1">
    <source>
        <dbReference type="ARBA" id="ARBA00010062"/>
    </source>
</evidence>
<evidence type="ECO:0000259" key="4">
    <source>
        <dbReference type="Pfam" id="PF13458"/>
    </source>
</evidence>
<organism evidence="5">
    <name type="scientific">Neobacillus citreus</name>
    <dbReference type="NCBI Taxonomy" id="2833578"/>
    <lineage>
        <taxon>Bacteria</taxon>
        <taxon>Bacillati</taxon>
        <taxon>Bacillota</taxon>
        <taxon>Bacilli</taxon>
        <taxon>Bacillales</taxon>
        <taxon>Bacillaceae</taxon>
        <taxon>Neobacillus</taxon>
    </lineage>
</organism>
<dbReference type="SUPFAM" id="SSF53822">
    <property type="entry name" value="Periplasmic binding protein-like I"/>
    <property type="match status" value="1"/>
</dbReference>
<name>A0A942SUZ2_9BACI</name>
<dbReference type="AlphaFoldDB" id="A0A942SUZ2"/>
<proteinExistence type="inferred from homology"/>
<dbReference type="Proteomes" id="UP000677265">
    <property type="component" value="Unassembled WGS sequence"/>
</dbReference>
<dbReference type="CDD" id="cd06343">
    <property type="entry name" value="PBP1_ABC_ligand_binding-like"/>
    <property type="match status" value="1"/>
</dbReference>
<accession>A0A942SUZ2</accession>
<feature type="domain" description="Leucine-binding protein" evidence="4">
    <location>
        <begin position="49"/>
        <end position="397"/>
    </location>
</feature>
<dbReference type="PANTHER" id="PTHR47235">
    <property type="entry name" value="BLR6548 PROTEIN"/>
    <property type="match status" value="1"/>
</dbReference>
<keyword evidence="2 3" id="KW-0732">Signal</keyword>